<evidence type="ECO:0000313" key="13">
    <source>
        <dbReference type="Proteomes" id="UP000038040"/>
    </source>
</evidence>
<comment type="function">
    <text evidence="1 11">Subunit of the oligosaccharyl transferase (OST) complex that catalyzes the initial transfer of a defined glycan (Glc(3)Man(9)GlcNAc(2) in eukaryotes) from the lipid carrier dolichol-pyrophosphate to an asparagine residue within an Asn-X-Ser/Thr consensus motif in nascent polypeptide chains, the first step in protein N-glycosylation. N-glycosylation occurs cotranslationally and the complex associates with the Sec61 complex at the channel-forming translocon complex that mediates protein translocation across the endoplasmic reticulum (ER). All subunits are required for a maximal enzyme activity.</text>
</comment>
<dbReference type="WBParaSite" id="DME_0000484101-mRNA-1">
    <property type="protein sequence ID" value="DME_0000484101-mRNA-1"/>
    <property type="gene ID" value="DME_0000484101"/>
</dbReference>
<evidence type="ECO:0000256" key="6">
    <source>
        <dbReference type="ARBA" id="ARBA00022692"/>
    </source>
</evidence>
<feature type="transmembrane region" description="Helical" evidence="11">
    <location>
        <begin position="370"/>
        <end position="389"/>
    </location>
</feature>
<proteinExistence type="inferred from homology"/>
<name>A0A0N4UC62_DRAME</name>
<keyword evidence="9 11" id="KW-1133">Transmembrane helix</keyword>
<evidence type="ECO:0000256" key="5">
    <source>
        <dbReference type="ARBA" id="ARBA00017611"/>
    </source>
</evidence>
<evidence type="ECO:0000256" key="2">
    <source>
        <dbReference type="ARBA" id="ARBA00004115"/>
    </source>
</evidence>
<keyword evidence="7" id="KW-0732">Signal</keyword>
<dbReference type="Pfam" id="PF04597">
    <property type="entry name" value="Ribophorin_I"/>
    <property type="match status" value="1"/>
</dbReference>
<comment type="pathway">
    <text evidence="3 11">Protein modification; protein glycosylation.</text>
</comment>
<dbReference type="PANTHER" id="PTHR21049:SF0">
    <property type="entry name" value="DOLICHYL-DIPHOSPHOOLIGOSACCHARIDE--PROTEIN GLYCOSYLTRANSFERASE SUBUNIT 1"/>
    <property type="match status" value="1"/>
</dbReference>
<dbReference type="InterPro" id="IPR007676">
    <property type="entry name" value="Ribophorin_I"/>
</dbReference>
<reference evidence="12 14" key="2">
    <citation type="submission" date="2018-11" db="EMBL/GenBank/DDBJ databases">
        <authorList>
            <consortium name="Pathogen Informatics"/>
        </authorList>
    </citation>
    <scope>NUCLEOTIDE SEQUENCE [LARGE SCALE GENOMIC DNA]</scope>
</reference>
<comment type="subcellular location">
    <subcellularLocation>
        <location evidence="2 11">Endoplasmic reticulum membrane</location>
        <topology evidence="2 11">Single-pass type I membrane protein</topology>
    </subcellularLocation>
</comment>
<reference evidence="15" key="1">
    <citation type="submission" date="2017-02" db="UniProtKB">
        <authorList>
            <consortium name="WormBaseParasite"/>
        </authorList>
    </citation>
    <scope>IDENTIFICATION</scope>
</reference>
<gene>
    <name evidence="12" type="ORF">DME_LOCUS8724</name>
</gene>
<evidence type="ECO:0000256" key="11">
    <source>
        <dbReference type="RuleBase" id="RU361143"/>
    </source>
</evidence>
<dbReference type="Proteomes" id="UP000038040">
    <property type="component" value="Unplaced"/>
</dbReference>
<dbReference type="OrthoDB" id="310030at2759"/>
<evidence type="ECO:0000256" key="1">
    <source>
        <dbReference type="ARBA" id="ARBA00002791"/>
    </source>
</evidence>
<keyword evidence="14" id="KW-1185">Reference proteome</keyword>
<comment type="subunit">
    <text evidence="11">Component of the oligosaccharyltransferase (OST) complex.</text>
</comment>
<protein>
    <recommendedName>
        <fullName evidence="5 11">Dolichyl-diphosphooligosaccharide--protein glycosyltransferase subunit 1</fullName>
    </recommendedName>
</protein>
<accession>A0A0N4UC62</accession>
<organism evidence="13 15">
    <name type="scientific">Dracunculus medinensis</name>
    <name type="common">Guinea worm</name>
    <dbReference type="NCBI Taxonomy" id="318479"/>
    <lineage>
        <taxon>Eukaryota</taxon>
        <taxon>Metazoa</taxon>
        <taxon>Ecdysozoa</taxon>
        <taxon>Nematoda</taxon>
        <taxon>Chromadorea</taxon>
        <taxon>Rhabditida</taxon>
        <taxon>Spirurina</taxon>
        <taxon>Dracunculoidea</taxon>
        <taxon>Dracunculidae</taxon>
        <taxon>Dracunculus</taxon>
    </lineage>
</organism>
<keyword evidence="6 11" id="KW-0812">Transmembrane</keyword>
<evidence type="ECO:0000256" key="3">
    <source>
        <dbReference type="ARBA" id="ARBA00004922"/>
    </source>
</evidence>
<evidence type="ECO:0000313" key="12">
    <source>
        <dbReference type="EMBL" id="VDN58751.1"/>
    </source>
</evidence>
<evidence type="ECO:0000256" key="7">
    <source>
        <dbReference type="ARBA" id="ARBA00022729"/>
    </source>
</evidence>
<evidence type="ECO:0000313" key="15">
    <source>
        <dbReference type="WBParaSite" id="DME_0000484101-mRNA-1"/>
    </source>
</evidence>
<dbReference type="GO" id="GO:0018279">
    <property type="term" value="P:protein N-linked glycosylation via asparagine"/>
    <property type="evidence" value="ECO:0007669"/>
    <property type="project" value="TreeGrafter"/>
</dbReference>
<dbReference type="UniPathway" id="UPA00378"/>
<dbReference type="EMBL" id="UYYG01001171">
    <property type="protein sequence ID" value="VDN58751.1"/>
    <property type="molecule type" value="Genomic_DNA"/>
</dbReference>
<sequence>MESFIHLVDDYEESHLSYITAVDQKKQKLKIFKIFKSIFIFLQVELLNSISAGEKSTITIEYFVTQILKPFPAAITQSEVQFVVYEGNVHAASAYNVLKETSTVILPQGKLESYTPVSPSRTESGKIIYGPYENVKPMAVKKIKVHAENNSPFVVATNVERLIEVSHWGNIAIEEKIALVHKGAELKGPFSRLDFQIDRRGSKRPVFTHYKTLLPASAKDIYYRDEIGNISTSEVQKLSDALQLTIQPRFPLFGGWKTDYILGYNVPAYQYLYSLGNAFALKMLVIDHIFDNAIVEHFKLKIMLPEGSRNFKLITPYSVKRLPDETFYTYLDTVGRPVIIFEKENLVDAHIQQFTLHYEFDRIQLWREPFIACTAFALLYLVVIIYVRLDFTIVSDPVNESRLQAQGQVEQLTELHADRLKIYDRYIDAANKFRNNKDPAGFAAARRKADIELKSITQSINDLQIELKSNVEIVEKLNDVQKMNKTAVDSITTYLGQVERLVKGQISKTAFAEIERNFNQKMNELKEKMDSLIYAL</sequence>
<dbReference type="PANTHER" id="PTHR21049">
    <property type="entry name" value="RIBOPHORIN I"/>
    <property type="match status" value="1"/>
</dbReference>
<keyword evidence="8 11" id="KW-0256">Endoplasmic reticulum</keyword>
<keyword evidence="10 11" id="KW-0472">Membrane</keyword>
<dbReference type="Proteomes" id="UP000274756">
    <property type="component" value="Unassembled WGS sequence"/>
</dbReference>
<evidence type="ECO:0000256" key="9">
    <source>
        <dbReference type="ARBA" id="ARBA00022989"/>
    </source>
</evidence>
<evidence type="ECO:0000313" key="14">
    <source>
        <dbReference type="Proteomes" id="UP000274756"/>
    </source>
</evidence>
<dbReference type="AlphaFoldDB" id="A0A0N4UC62"/>
<comment type="similarity">
    <text evidence="4 11">Belongs to the OST1 family.</text>
</comment>
<evidence type="ECO:0000256" key="10">
    <source>
        <dbReference type="ARBA" id="ARBA00023136"/>
    </source>
</evidence>
<dbReference type="GO" id="GO:0008250">
    <property type="term" value="C:oligosaccharyltransferase complex"/>
    <property type="evidence" value="ECO:0007669"/>
    <property type="project" value="UniProtKB-UniRule"/>
</dbReference>
<dbReference type="STRING" id="318479.A0A0N4UC62"/>
<evidence type="ECO:0000256" key="4">
    <source>
        <dbReference type="ARBA" id="ARBA00008905"/>
    </source>
</evidence>
<evidence type="ECO:0000256" key="8">
    <source>
        <dbReference type="ARBA" id="ARBA00022824"/>
    </source>
</evidence>